<proteinExistence type="predicted"/>
<dbReference type="PROSITE" id="PS00135">
    <property type="entry name" value="TRYPSIN_SER"/>
    <property type="match status" value="1"/>
</dbReference>
<dbReference type="SMART" id="SM00020">
    <property type="entry name" value="Tryp_SPc"/>
    <property type="match status" value="1"/>
</dbReference>
<dbReference type="GO" id="GO:0006508">
    <property type="term" value="P:proteolysis"/>
    <property type="evidence" value="ECO:0007669"/>
    <property type="project" value="UniProtKB-KW"/>
</dbReference>
<dbReference type="InterPro" id="IPR043504">
    <property type="entry name" value="Peptidase_S1_PA_chymotrypsin"/>
</dbReference>
<keyword evidence="1" id="KW-0645">Protease</keyword>
<dbReference type="Ensembl" id="ENSMALT00000021446.1">
    <property type="protein sequence ID" value="ENSMALP00000021042.1"/>
    <property type="gene ID" value="ENSMALG00000014588.1"/>
</dbReference>
<name>A0A3Q3JZV8_MONAL</name>
<feature type="domain" description="Peptidase S1" evidence="5">
    <location>
        <begin position="6"/>
        <end position="247"/>
    </location>
</feature>
<evidence type="ECO:0000313" key="6">
    <source>
        <dbReference type="Ensembl" id="ENSMALP00000021042.1"/>
    </source>
</evidence>
<evidence type="ECO:0000256" key="3">
    <source>
        <dbReference type="ARBA" id="ARBA00022825"/>
    </source>
</evidence>
<dbReference type="CDD" id="cd00190">
    <property type="entry name" value="Tryp_SPc"/>
    <property type="match status" value="1"/>
</dbReference>
<keyword evidence="4" id="KW-1015">Disulfide bond</keyword>
<dbReference type="PROSITE" id="PS50240">
    <property type="entry name" value="TRYPSIN_DOM"/>
    <property type="match status" value="1"/>
</dbReference>
<evidence type="ECO:0000259" key="5">
    <source>
        <dbReference type="PROSITE" id="PS50240"/>
    </source>
</evidence>
<dbReference type="GO" id="GO:0004252">
    <property type="term" value="F:serine-type endopeptidase activity"/>
    <property type="evidence" value="ECO:0007669"/>
    <property type="project" value="InterPro"/>
</dbReference>
<dbReference type="InterPro" id="IPR001254">
    <property type="entry name" value="Trypsin_dom"/>
</dbReference>
<evidence type="ECO:0000256" key="4">
    <source>
        <dbReference type="ARBA" id="ARBA00023157"/>
    </source>
</evidence>
<dbReference type="PRINTS" id="PR00722">
    <property type="entry name" value="CHYMOTRYPSIN"/>
</dbReference>
<keyword evidence="3" id="KW-0720">Serine protease</keyword>
<reference evidence="6" key="1">
    <citation type="submission" date="2025-08" db="UniProtKB">
        <authorList>
            <consortium name="Ensembl"/>
        </authorList>
    </citation>
    <scope>IDENTIFICATION</scope>
</reference>
<dbReference type="Proteomes" id="UP000261600">
    <property type="component" value="Unplaced"/>
</dbReference>
<dbReference type="FunFam" id="2.40.10.10:FF:000003">
    <property type="entry name" value="Transmembrane serine protease 3"/>
    <property type="match status" value="1"/>
</dbReference>
<dbReference type="PANTHER" id="PTHR24252">
    <property type="entry name" value="ACROSIN-RELATED"/>
    <property type="match status" value="1"/>
</dbReference>
<dbReference type="PANTHER" id="PTHR24252:SF17">
    <property type="entry name" value="SUPPRESSOR OF TUMORIGENICITY 14 PROTEIN HOMOLOG-RELATED"/>
    <property type="match status" value="1"/>
</dbReference>
<keyword evidence="2" id="KW-0378">Hydrolase</keyword>
<dbReference type="Pfam" id="PF00089">
    <property type="entry name" value="Trypsin"/>
    <property type="match status" value="1"/>
</dbReference>
<evidence type="ECO:0000256" key="1">
    <source>
        <dbReference type="ARBA" id="ARBA00022670"/>
    </source>
</evidence>
<accession>A0A3Q3JZV8</accession>
<dbReference type="SUPFAM" id="SSF50494">
    <property type="entry name" value="Trypsin-like serine proteases"/>
    <property type="match status" value="1"/>
</dbReference>
<organism evidence="6 7">
    <name type="scientific">Monopterus albus</name>
    <name type="common">Swamp eel</name>
    <dbReference type="NCBI Taxonomy" id="43700"/>
    <lineage>
        <taxon>Eukaryota</taxon>
        <taxon>Metazoa</taxon>
        <taxon>Chordata</taxon>
        <taxon>Craniata</taxon>
        <taxon>Vertebrata</taxon>
        <taxon>Euteleostomi</taxon>
        <taxon>Actinopterygii</taxon>
        <taxon>Neopterygii</taxon>
        <taxon>Teleostei</taxon>
        <taxon>Neoteleostei</taxon>
        <taxon>Acanthomorphata</taxon>
        <taxon>Anabantaria</taxon>
        <taxon>Synbranchiformes</taxon>
        <taxon>Synbranchidae</taxon>
        <taxon>Monopterus</taxon>
    </lineage>
</organism>
<keyword evidence="7" id="KW-1185">Reference proteome</keyword>
<evidence type="ECO:0000256" key="2">
    <source>
        <dbReference type="ARBA" id="ARBA00022801"/>
    </source>
</evidence>
<evidence type="ECO:0000313" key="7">
    <source>
        <dbReference type="Proteomes" id="UP000261600"/>
    </source>
</evidence>
<dbReference type="InterPro" id="IPR009003">
    <property type="entry name" value="Peptidase_S1_PA"/>
</dbReference>
<dbReference type="InterPro" id="IPR001314">
    <property type="entry name" value="Peptidase_S1A"/>
</dbReference>
<dbReference type="Gene3D" id="2.40.10.10">
    <property type="entry name" value="Trypsin-like serine proteases"/>
    <property type="match status" value="2"/>
</dbReference>
<dbReference type="AlphaFoldDB" id="A0A3Q3JZV8"/>
<protein>
    <recommendedName>
        <fullName evidence="5">Peptidase S1 domain-containing protein</fullName>
    </recommendedName>
</protein>
<dbReference type="InterPro" id="IPR033116">
    <property type="entry name" value="TRYPSIN_SER"/>
</dbReference>
<sequence length="291" mass="31434">MKLVIIVSSSSIKYFFSVNAQQGELPWQVSLRLHGHHTCGASILNKQWLVSAAHFYFRTCHLEWMALVGARLISGAESVSKLIKIKSVIVNPDYNPTTNDYDVSLLELETPLTFSSYIQPVCLPSSSHVFAPGQSCVVSGWGALNEFIVLPSALQKAVVKVINTKECNNTSVYRGAITQNMMCAGFLQGRVDSCQGDSGGPLVCEGAPGRFFLAGVVSWGMGCAQLNKPGVYTRITALSNWIVSHTDPSLVHDYLQYAPTVPATVTERNFSDSAVPQTTAMSAPSLSGNVI</sequence>
<reference evidence="6" key="2">
    <citation type="submission" date="2025-09" db="UniProtKB">
        <authorList>
            <consortium name="Ensembl"/>
        </authorList>
    </citation>
    <scope>IDENTIFICATION</scope>
</reference>